<evidence type="ECO:0000256" key="1">
    <source>
        <dbReference type="HAMAP-Rule" id="MF_00302"/>
    </source>
</evidence>
<keyword evidence="4" id="KW-0378">Hydrolase</keyword>
<name>A0ABV6R9F3_9MICO</name>
<dbReference type="NCBIfam" id="NF000668">
    <property type="entry name" value="PRK00033.1-1"/>
    <property type="match status" value="1"/>
</dbReference>
<dbReference type="GO" id="GO:0008233">
    <property type="term" value="F:peptidase activity"/>
    <property type="evidence" value="ECO:0007669"/>
    <property type="project" value="UniProtKB-KW"/>
</dbReference>
<dbReference type="Proteomes" id="UP001589793">
    <property type="component" value="Unassembled WGS sequence"/>
</dbReference>
<comment type="caution">
    <text evidence="4">The sequence shown here is derived from an EMBL/GenBank/DDBJ whole genome shotgun (WGS) entry which is preliminary data.</text>
</comment>
<dbReference type="RefSeq" id="WP_376979295.1">
    <property type="nucleotide sequence ID" value="NZ_JBHLSV010000005.1"/>
</dbReference>
<dbReference type="HAMAP" id="MF_00302">
    <property type="entry name" value="ClpS"/>
    <property type="match status" value="1"/>
</dbReference>
<dbReference type="SUPFAM" id="SSF54736">
    <property type="entry name" value="ClpS-like"/>
    <property type="match status" value="1"/>
</dbReference>
<evidence type="ECO:0000256" key="2">
    <source>
        <dbReference type="SAM" id="MobiDB-lite"/>
    </source>
</evidence>
<dbReference type="GO" id="GO:0006508">
    <property type="term" value="P:proteolysis"/>
    <property type="evidence" value="ECO:0007669"/>
    <property type="project" value="UniProtKB-KW"/>
</dbReference>
<dbReference type="Pfam" id="PF02617">
    <property type="entry name" value="ClpS"/>
    <property type="match status" value="1"/>
</dbReference>
<proteinExistence type="inferred from homology"/>
<reference evidence="4 5" key="1">
    <citation type="submission" date="2024-09" db="EMBL/GenBank/DDBJ databases">
        <authorList>
            <person name="Sun Q."/>
            <person name="Mori K."/>
        </authorList>
    </citation>
    <scope>NUCLEOTIDE SEQUENCE [LARGE SCALE GENOMIC DNA]</scope>
    <source>
        <strain evidence="4 5">CICC 10874</strain>
    </source>
</reference>
<accession>A0ABV6R9F3</accession>
<dbReference type="InterPro" id="IPR003769">
    <property type="entry name" value="ClpS_core"/>
</dbReference>
<sequence length="112" mass="12774">MEQIRSEPTASGTQPGADPSHARGLEVRELSRAQRPWHTVVWNDPINLMSYVVFVLQRHFGYSHAHAEKLMRQIHDEGRAVVSSGSRERVENDVHAMHGYGLQATMEQEDRD</sequence>
<evidence type="ECO:0000259" key="3">
    <source>
        <dbReference type="Pfam" id="PF02617"/>
    </source>
</evidence>
<evidence type="ECO:0000313" key="5">
    <source>
        <dbReference type="Proteomes" id="UP001589793"/>
    </source>
</evidence>
<keyword evidence="4" id="KW-0645">Protease</keyword>
<comment type="function">
    <text evidence="1">Involved in the modulation of the specificity of the ClpAP-mediated ATP-dependent protein degradation.</text>
</comment>
<protein>
    <recommendedName>
        <fullName evidence="1">ATP-dependent Clp protease adapter protein ClpS</fullName>
    </recommendedName>
</protein>
<evidence type="ECO:0000313" key="4">
    <source>
        <dbReference type="EMBL" id="MFC0673607.1"/>
    </source>
</evidence>
<dbReference type="InterPro" id="IPR022935">
    <property type="entry name" value="ClpS"/>
</dbReference>
<dbReference type="EMBL" id="JBHLSV010000005">
    <property type="protein sequence ID" value="MFC0673607.1"/>
    <property type="molecule type" value="Genomic_DNA"/>
</dbReference>
<comment type="subunit">
    <text evidence="1">Binds to the N-terminal domain of the chaperone ClpA.</text>
</comment>
<keyword evidence="5" id="KW-1185">Reference proteome</keyword>
<feature type="domain" description="Adaptor protein ClpS core" evidence="3">
    <location>
        <begin position="34"/>
        <end position="104"/>
    </location>
</feature>
<organism evidence="4 5">
    <name type="scientific">Brachybacterium hainanense</name>
    <dbReference type="NCBI Taxonomy" id="1541174"/>
    <lineage>
        <taxon>Bacteria</taxon>
        <taxon>Bacillati</taxon>
        <taxon>Actinomycetota</taxon>
        <taxon>Actinomycetes</taxon>
        <taxon>Micrococcales</taxon>
        <taxon>Dermabacteraceae</taxon>
        <taxon>Brachybacterium</taxon>
    </lineage>
</organism>
<feature type="compositionally biased region" description="Polar residues" evidence="2">
    <location>
        <begin position="1"/>
        <end position="14"/>
    </location>
</feature>
<feature type="region of interest" description="Disordered" evidence="2">
    <location>
        <begin position="1"/>
        <end position="26"/>
    </location>
</feature>
<dbReference type="InterPro" id="IPR014719">
    <property type="entry name" value="Ribosomal_bL12_C/ClpS-like"/>
</dbReference>
<gene>
    <name evidence="1 4" type="primary">clpS</name>
    <name evidence="4" type="ORF">ACFFF6_06540</name>
</gene>
<comment type="similarity">
    <text evidence="1">Belongs to the ClpS family.</text>
</comment>
<dbReference type="Gene3D" id="3.30.1390.10">
    <property type="match status" value="1"/>
</dbReference>